<dbReference type="AlphaFoldDB" id="A0A1F6DZ33"/>
<evidence type="ECO:0000313" key="1">
    <source>
        <dbReference type="EMBL" id="OGG66656.1"/>
    </source>
</evidence>
<organism evidence="1 2">
    <name type="scientific">Candidatus Kaiserbacteria bacterium RIFCSPHIGHO2_02_FULL_59_21</name>
    <dbReference type="NCBI Taxonomy" id="1798500"/>
    <lineage>
        <taxon>Bacteria</taxon>
        <taxon>Candidatus Kaiseribacteriota</taxon>
    </lineage>
</organism>
<protein>
    <submittedName>
        <fullName evidence="1">Uncharacterized protein</fullName>
    </submittedName>
</protein>
<sequence>MTLFEIEKGILITAAVSFGSFVERLAQKVFWRLATIHDLCMRRSRECRHGRKCKEQENTR</sequence>
<name>A0A1F6DZ33_9BACT</name>
<dbReference type="EMBL" id="MFLN01000040">
    <property type="protein sequence ID" value="OGG66656.1"/>
    <property type="molecule type" value="Genomic_DNA"/>
</dbReference>
<comment type="caution">
    <text evidence="1">The sequence shown here is derived from an EMBL/GenBank/DDBJ whole genome shotgun (WGS) entry which is preliminary data.</text>
</comment>
<dbReference type="Proteomes" id="UP000178572">
    <property type="component" value="Unassembled WGS sequence"/>
</dbReference>
<reference evidence="1 2" key="1">
    <citation type="journal article" date="2016" name="Nat. Commun.">
        <title>Thousands of microbial genomes shed light on interconnected biogeochemical processes in an aquifer system.</title>
        <authorList>
            <person name="Anantharaman K."/>
            <person name="Brown C.T."/>
            <person name="Hug L.A."/>
            <person name="Sharon I."/>
            <person name="Castelle C.J."/>
            <person name="Probst A.J."/>
            <person name="Thomas B.C."/>
            <person name="Singh A."/>
            <person name="Wilkins M.J."/>
            <person name="Karaoz U."/>
            <person name="Brodie E.L."/>
            <person name="Williams K.H."/>
            <person name="Hubbard S.S."/>
            <person name="Banfield J.F."/>
        </authorList>
    </citation>
    <scope>NUCLEOTIDE SEQUENCE [LARGE SCALE GENOMIC DNA]</scope>
</reference>
<accession>A0A1F6DZ33</accession>
<proteinExistence type="predicted"/>
<gene>
    <name evidence="1" type="ORF">A3C21_03130</name>
</gene>
<evidence type="ECO:0000313" key="2">
    <source>
        <dbReference type="Proteomes" id="UP000178572"/>
    </source>
</evidence>